<dbReference type="Proteomes" id="UP000190341">
    <property type="component" value="Unassembled WGS sequence"/>
</dbReference>
<protein>
    <submittedName>
        <fullName evidence="1">Uncharacterized protein</fullName>
    </submittedName>
</protein>
<reference evidence="1 2" key="1">
    <citation type="submission" date="2017-02" db="EMBL/GenBank/DDBJ databases">
        <authorList>
            <person name="Peterson S.W."/>
        </authorList>
    </citation>
    <scope>NUCLEOTIDE SEQUENCE [LARGE SCALE GENOMIC DNA]</scope>
    <source>
        <strain evidence="1 2">P15</strain>
    </source>
</reference>
<name>A0A1T5LW36_9GAMM</name>
<organism evidence="1 2">
    <name type="scientific">Pseudoxanthomonas indica</name>
    <dbReference type="NCBI Taxonomy" id="428993"/>
    <lineage>
        <taxon>Bacteria</taxon>
        <taxon>Pseudomonadati</taxon>
        <taxon>Pseudomonadota</taxon>
        <taxon>Gammaproteobacteria</taxon>
        <taxon>Lysobacterales</taxon>
        <taxon>Lysobacteraceae</taxon>
        <taxon>Pseudoxanthomonas</taxon>
    </lineage>
</organism>
<evidence type="ECO:0000313" key="2">
    <source>
        <dbReference type="Proteomes" id="UP000190341"/>
    </source>
</evidence>
<dbReference type="AlphaFoldDB" id="A0A1T5LW36"/>
<keyword evidence="2" id="KW-1185">Reference proteome</keyword>
<dbReference type="EMBL" id="FUZV01000002">
    <property type="protein sequence ID" value="SKC80216.1"/>
    <property type="molecule type" value="Genomic_DNA"/>
</dbReference>
<gene>
    <name evidence="1" type="ORF">SAMN06296058_3242</name>
</gene>
<evidence type="ECO:0000313" key="1">
    <source>
        <dbReference type="EMBL" id="SKC80216.1"/>
    </source>
</evidence>
<sequence>MESKLTLILEEMRMQPEAGGGLPVHMQLLSEQLRDIEEWIDVREFGVAYESMVALLEACPFRVSGKAAVCLLEAGLVFGFKSSRD</sequence>
<proteinExistence type="predicted"/>
<accession>A0A1T5LW36</accession>